<protein>
    <recommendedName>
        <fullName evidence="3">Nephrocystin 3-like N-terminal domain-containing protein</fullName>
    </recommendedName>
</protein>
<dbReference type="Proteomes" id="UP000249789">
    <property type="component" value="Unassembled WGS sequence"/>
</dbReference>
<dbReference type="RefSeq" id="XP_040799243.1">
    <property type="nucleotide sequence ID" value="XM_040939472.1"/>
</dbReference>
<keyword evidence="1" id="KW-0677">Repeat</keyword>
<evidence type="ECO:0000256" key="2">
    <source>
        <dbReference type="PROSITE-ProRule" id="PRU00023"/>
    </source>
</evidence>
<dbReference type="PANTHER" id="PTHR10039">
    <property type="entry name" value="AMELOGENIN"/>
    <property type="match status" value="1"/>
</dbReference>
<evidence type="ECO:0000259" key="3">
    <source>
        <dbReference type="Pfam" id="PF24883"/>
    </source>
</evidence>
<dbReference type="EMBL" id="KZ824660">
    <property type="protein sequence ID" value="RAK75233.1"/>
    <property type="molecule type" value="Genomic_DNA"/>
</dbReference>
<keyword evidence="5" id="KW-1185">Reference proteome</keyword>
<keyword evidence="2" id="KW-0040">ANK repeat</keyword>
<dbReference type="VEuPathDB" id="FungiDB:BO72DRAFT_181849"/>
<evidence type="ECO:0000256" key="1">
    <source>
        <dbReference type="ARBA" id="ARBA00022737"/>
    </source>
</evidence>
<dbReference type="SUPFAM" id="SSF52540">
    <property type="entry name" value="P-loop containing nucleoside triphosphate hydrolases"/>
    <property type="match status" value="1"/>
</dbReference>
<proteinExistence type="predicted"/>
<accession>A0A8G1RN56</accession>
<dbReference type="InterPro" id="IPR056884">
    <property type="entry name" value="NPHP3-like_N"/>
</dbReference>
<dbReference type="AlphaFoldDB" id="A0A8G1RN56"/>
<dbReference type="PROSITE" id="PS50088">
    <property type="entry name" value="ANK_REPEAT"/>
    <property type="match status" value="1"/>
</dbReference>
<dbReference type="Pfam" id="PF24883">
    <property type="entry name" value="NPHP3_N"/>
    <property type="match status" value="1"/>
</dbReference>
<organism evidence="4 5">
    <name type="scientific">Aspergillus fijiensis CBS 313.89</name>
    <dbReference type="NCBI Taxonomy" id="1448319"/>
    <lineage>
        <taxon>Eukaryota</taxon>
        <taxon>Fungi</taxon>
        <taxon>Dikarya</taxon>
        <taxon>Ascomycota</taxon>
        <taxon>Pezizomycotina</taxon>
        <taxon>Eurotiomycetes</taxon>
        <taxon>Eurotiomycetidae</taxon>
        <taxon>Eurotiales</taxon>
        <taxon>Aspergillaceae</taxon>
        <taxon>Aspergillus</taxon>
    </lineage>
</organism>
<evidence type="ECO:0000313" key="4">
    <source>
        <dbReference type="EMBL" id="RAK75233.1"/>
    </source>
</evidence>
<dbReference type="Gene3D" id="1.25.40.20">
    <property type="entry name" value="Ankyrin repeat-containing domain"/>
    <property type="match status" value="1"/>
</dbReference>
<evidence type="ECO:0000313" key="5">
    <source>
        <dbReference type="Proteomes" id="UP000249789"/>
    </source>
</evidence>
<dbReference type="PANTHER" id="PTHR10039:SF5">
    <property type="entry name" value="NACHT DOMAIN-CONTAINING PROTEIN"/>
    <property type="match status" value="1"/>
</dbReference>
<dbReference type="SMART" id="SM00248">
    <property type="entry name" value="ANK"/>
    <property type="match status" value="3"/>
</dbReference>
<dbReference type="OrthoDB" id="341259at2759"/>
<dbReference type="InterPro" id="IPR027417">
    <property type="entry name" value="P-loop_NTPase"/>
</dbReference>
<name>A0A8G1RN56_9EURO</name>
<gene>
    <name evidence="4" type="ORF">BO72DRAFT_181849</name>
</gene>
<feature type="repeat" description="ANK" evidence="2">
    <location>
        <begin position="634"/>
        <end position="666"/>
    </location>
</feature>
<dbReference type="Pfam" id="PF00023">
    <property type="entry name" value="Ank"/>
    <property type="match status" value="1"/>
</dbReference>
<sequence length="944" mass="107107">MVDPSGVDDVAEALGACEQVAERERLRAALREGSRFDFGRSVEEYNNIAAQGTCRWIYHTREFRNWIRQRQSVLCVTGSFGSGKSYLLASLAMNSWGLRSEVNPPPQPLIIRLFYDSLQIPDLSQILQALLVQAIPEEGLTHLVHTNCAGQLDMSIEDLQDALLQSLINLGQEKSIFMFLDDLTALELDVSGGLVSFLGRLVDHACSTDIALHVCYSKRDYPIVEAAASTFPTQFQVRIDAFNQQDIQSWVRYSLESTFRQGVVESNDSIERAVSKILEEAGTSFAAASIYLRHLEENKNNVPFQKLDECLEVLPRPLEEMWLKLLRDLLTSRNPHGARAMDMMQCVLTAQRLLSPQDLYCVCNMPCDMTDSDVRSALVADSLGLLTLLPDTTNATEPGKPRVIVSFVQPALKVFLASPAAGALFTETLHLTHADFVAGDHGRFVQAGIKCLKEFLPDYRDQWKDSLPPFVGGRLFQEPKPRSTQVSFDQIFKGYPLLDYTVRYLFKHAREAQHSDDLQNLETSEDGCTLLAVWGHLQNCLQGIEIYGPSVTLQHVFARYNMSEYLKRYKSLEVKTESAQTILHWAAFYGSEEVVGLVINRTVETQLEVLLQSSRKKHLTGTRCLYFACRESEDGMSALDIAVQKGHVDIVNLLLSFRDRLEKRSDVDKVQKKWRLRQPEGFPLDYASSMRRELYAAWETHLNDNTQGRIPALHRAVKQRLPVIVKKLLGHGADWRVQSESLTPLQLALRLAQDENPLHPATKTVVRILKLEAFAVLDNATCLDSEMEPVDRLYEATVNHIDGRDLLRSEVPIPELFNGITIPELLKVNGVDQTGWRSTWIHLPANNMKWAEILILQLLKQQKRDIMLRHELWTSRQIRGSERSHISFMRPGCEKIDETNDFVIIVSQRCPTSTGRPRESNGDWRPSASANFCWNQRRTYFLPL</sequence>
<reference evidence="4 5" key="1">
    <citation type="submission" date="2018-02" db="EMBL/GenBank/DDBJ databases">
        <title>The genomes of Aspergillus section Nigri reveals drivers in fungal speciation.</title>
        <authorList>
            <consortium name="DOE Joint Genome Institute"/>
            <person name="Vesth T.C."/>
            <person name="Nybo J."/>
            <person name="Theobald S."/>
            <person name="Brandl J."/>
            <person name="Frisvad J.C."/>
            <person name="Nielsen K.F."/>
            <person name="Lyhne E.K."/>
            <person name="Kogle M.E."/>
            <person name="Kuo A."/>
            <person name="Riley R."/>
            <person name="Clum A."/>
            <person name="Nolan M."/>
            <person name="Lipzen A."/>
            <person name="Salamov A."/>
            <person name="Henrissat B."/>
            <person name="Wiebenga A."/>
            <person name="De vries R.P."/>
            <person name="Grigoriev I.V."/>
            <person name="Mortensen U.H."/>
            <person name="Andersen M.R."/>
            <person name="Baker S.E."/>
        </authorList>
    </citation>
    <scope>NUCLEOTIDE SEQUENCE [LARGE SCALE GENOMIC DNA]</scope>
    <source>
        <strain evidence="4 5">CBS 313.89</strain>
    </source>
</reference>
<dbReference type="SUPFAM" id="SSF48403">
    <property type="entry name" value="Ankyrin repeat"/>
    <property type="match status" value="1"/>
</dbReference>
<feature type="domain" description="Nephrocystin 3-like N-terminal" evidence="3">
    <location>
        <begin position="52"/>
        <end position="207"/>
    </location>
</feature>
<dbReference type="InterPro" id="IPR002110">
    <property type="entry name" value="Ankyrin_rpt"/>
</dbReference>
<dbReference type="InterPro" id="IPR036770">
    <property type="entry name" value="Ankyrin_rpt-contain_sf"/>
</dbReference>
<dbReference type="PROSITE" id="PS50297">
    <property type="entry name" value="ANK_REP_REGION"/>
    <property type="match status" value="1"/>
</dbReference>
<dbReference type="GeneID" id="63856805"/>